<gene>
    <name evidence="1" type="ORF">SAMN05421670_0442</name>
</gene>
<sequence length="150" mass="17936">FEKGMSLRKIARDLGVDKMVISSWIEIYRFHGMEGLMAPACKGYEESFKIHVIQHMIETAEPYSKVAGRFNIPSRATIWKWMHQYMSEEEWTLYYLKRERRDMKKKQPKQGMTDIGKLQEELEYLRAENAYLKKLDALVQEKKKSQPKRK</sequence>
<dbReference type="Proteomes" id="UP000198734">
    <property type="component" value="Unassembled WGS sequence"/>
</dbReference>
<accession>A0A1I6BF25</accession>
<dbReference type="STRING" id="126156.SAMN05421670_0442"/>
<proteinExistence type="predicted"/>
<dbReference type="InterPro" id="IPR009057">
    <property type="entry name" value="Homeodomain-like_sf"/>
</dbReference>
<dbReference type="SUPFAM" id="SSF46689">
    <property type="entry name" value="Homeodomain-like"/>
    <property type="match status" value="1"/>
</dbReference>
<dbReference type="PANTHER" id="PTHR33795:SF1">
    <property type="entry name" value="INSERTION ELEMENT IS150 PROTEIN INSJ"/>
    <property type="match status" value="1"/>
</dbReference>
<organism evidence="1 2">
    <name type="scientific">Psychrobacillus psychrotolerans</name>
    <dbReference type="NCBI Taxonomy" id="126156"/>
    <lineage>
        <taxon>Bacteria</taxon>
        <taxon>Bacillati</taxon>
        <taxon>Bacillota</taxon>
        <taxon>Bacilli</taxon>
        <taxon>Bacillales</taxon>
        <taxon>Bacillaceae</taxon>
        <taxon>Psychrobacillus</taxon>
    </lineage>
</organism>
<dbReference type="InterPro" id="IPR052057">
    <property type="entry name" value="IS150/IS1296_orfA-like"/>
</dbReference>
<dbReference type="EMBL" id="FOXU01000019">
    <property type="protein sequence ID" value="SFQ79550.1"/>
    <property type="molecule type" value="Genomic_DNA"/>
</dbReference>
<name>A0A1I6BF25_9BACI</name>
<keyword evidence="2" id="KW-1185">Reference proteome</keyword>
<dbReference type="AlphaFoldDB" id="A0A1I6BF25"/>
<dbReference type="PANTHER" id="PTHR33795">
    <property type="entry name" value="INSERTION ELEMENT IS150 PROTEIN INSJ"/>
    <property type="match status" value="1"/>
</dbReference>
<evidence type="ECO:0000313" key="2">
    <source>
        <dbReference type="Proteomes" id="UP000198734"/>
    </source>
</evidence>
<protein>
    <submittedName>
        <fullName evidence="1">Transposase</fullName>
    </submittedName>
</protein>
<feature type="non-terminal residue" evidence="1">
    <location>
        <position position="1"/>
    </location>
</feature>
<evidence type="ECO:0000313" key="1">
    <source>
        <dbReference type="EMBL" id="SFQ79550.1"/>
    </source>
</evidence>
<reference evidence="2" key="1">
    <citation type="submission" date="2016-10" db="EMBL/GenBank/DDBJ databases">
        <authorList>
            <person name="Varghese N."/>
            <person name="Submissions S."/>
        </authorList>
    </citation>
    <scope>NUCLEOTIDE SEQUENCE [LARGE SCALE GENOMIC DNA]</scope>
    <source>
        <strain evidence="2">DSM 11706</strain>
    </source>
</reference>